<dbReference type="SMART" id="SM00530">
    <property type="entry name" value="HTH_XRE"/>
    <property type="match status" value="1"/>
</dbReference>
<evidence type="ECO:0000259" key="1">
    <source>
        <dbReference type="PROSITE" id="PS50943"/>
    </source>
</evidence>
<name>A0A2T3Q350_PHODM</name>
<dbReference type="Gene3D" id="1.10.260.40">
    <property type="entry name" value="lambda repressor-like DNA-binding domains"/>
    <property type="match status" value="1"/>
</dbReference>
<evidence type="ECO:0000313" key="3">
    <source>
        <dbReference type="EMBL" id="SPY45248.1"/>
    </source>
</evidence>
<dbReference type="PROSITE" id="PS50943">
    <property type="entry name" value="HTH_CROC1"/>
    <property type="match status" value="1"/>
</dbReference>
<feature type="domain" description="HTH cro/C1-type" evidence="1">
    <location>
        <begin position="8"/>
        <end position="62"/>
    </location>
</feature>
<dbReference type="InterPro" id="IPR010982">
    <property type="entry name" value="Lambda_DNA-bd_dom_sf"/>
</dbReference>
<accession>A0A2T3Q350</accession>
<proteinExistence type="predicted"/>
<organism evidence="3 4">
    <name type="scientific">Photobacterium damselae</name>
    <dbReference type="NCBI Taxonomy" id="38293"/>
    <lineage>
        <taxon>Bacteria</taxon>
        <taxon>Pseudomonadati</taxon>
        <taxon>Pseudomonadota</taxon>
        <taxon>Gammaproteobacteria</taxon>
        <taxon>Vibrionales</taxon>
        <taxon>Vibrionaceae</taxon>
        <taxon>Photobacterium</taxon>
    </lineage>
</organism>
<dbReference type="CDD" id="cd00093">
    <property type="entry name" value="HTH_XRE"/>
    <property type="match status" value="1"/>
</dbReference>
<dbReference type="InterPro" id="IPR001387">
    <property type="entry name" value="Cro/C1-type_HTH"/>
</dbReference>
<sequence>MSRFSEMLKLVRLERNITQIDMHRRLGCARQTYLDKESGKSEPTYSEIIECVKILDIPVSLFFDRFSDVEEPKLLQTCTDIELSSEVSRRLEVLRDRLKRKK</sequence>
<dbReference type="Proteomes" id="UP000251647">
    <property type="component" value="Unassembled WGS sequence"/>
</dbReference>
<dbReference type="EMBL" id="UATL01000006">
    <property type="protein sequence ID" value="SPY45031.1"/>
    <property type="molecule type" value="Genomic_DNA"/>
</dbReference>
<reference evidence="3 4" key="1">
    <citation type="submission" date="2018-06" db="EMBL/GenBank/DDBJ databases">
        <authorList>
            <consortium name="Pathogen Informatics"/>
            <person name="Doyle S."/>
        </authorList>
    </citation>
    <scope>NUCLEOTIDE SEQUENCE [LARGE SCALE GENOMIC DNA]</scope>
    <source>
        <strain evidence="3 4">NCTC11647</strain>
    </source>
</reference>
<gene>
    <name evidence="2" type="ORF">NCTC11647_03812</name>
    <name evidence="3" type="ORF">NCTC11647_04016</name>
</gene>
<dbReference type="SUPFAM" id="SSF47413">
    <property type="entry name" value="lambda repressor-like DNA-binding domains"/>
    <property type="match status" value="1"/>
</dbReference>
<dbReference type="GO" id="GO:0003677">
    <property type="term" value="F:DNA binding"/>
    <property type="evidence" value="ECO:0007669"/>
    <property type="project" value="InterPro"/>
</dbReference>
<dbReference type="AlphaFoldDB" id="A0A2T3Q350"/>
<protein>
    <submittedName>
        <fullName evidence="3">Helix-turn-helix domain</fullName>
    </submittedName>
</protein>
<evidence type="ECO:0000313" key="2">
    <source>
        <dbReference type="EMBL" id="SPY45031.1"/>
    </source>
</evidence>
<dbReference type="RefSeq" id="WP_036766148.1">
    <property type="nucleotide sequence ID" value="NZ_PYOG01000055.1"/>
</dbReference>
<dbReference type="EMBL" id="UATL01000006">
    <property type="protein sequence ID" value="SPY45248.1"/>
    <property type="molecule type" value="Genomic_DNA"/>
</dbReference>
<dbReference type="OrthoDB" id="9812495at2"/>
<dbReference type="Pfam" id="PF01381">
    <property type="entry name" value="HTH_3"/>
    <property type="match status" value="1"/>
</dbReference>
<evidence type="ECO:0000313" key="4">
    <source>
        <dbReference type="Proteomes" id="UP000251647"/>
    </source>
</evidence>